<keyword evidence="9" id="KW-1185">Reference proteome</keyword>
<comment type="similarity">
    <text evidence="2">Belongs to the major facilitator superfamily. Sugar transporter (TC 2.A.1.1) family.</text>
</comment>
<dbReference type="PROSITE" id="PS50850">
    <property type="entry name" value="MFS"/>
    <property type="match status" value="1"/>
</dbReference>
<dbReference type="PANTHER" id="PTHR48022:SF64">
    <property type="entry name" value="MAJOR FACILITATOR SUPERFAMILY (MFS) PROFILE DOMAIN-CONTAINING PROTEIN"/>
    <property type="match status" value="1"/>
</dbReference>
<dbReference type="Pfam" id="PF00083">
    <property type="entry name" value="Sugar_tr"/>
    <property type="match status" value="1"/>
</dbReference>
<gene>
    <name evidence="8" type="ORF">BJX66DRAFT_331021</name>
</gene>
<protein>
    <submittedName>
        <fullName evidence="8">General substrate transporter</fullName>
    </submittedName>
</protein>
<evidence type="ECO:0000256" key="2">
    <source>
        <dbReference type="ARBA" id="ARBA00010992"/>
    </source>
</evidence>
<keyword evidence="4 6" id="KW-1133">Transmembrane helix</keyword>
<feature type="transmembrane region" description="Helical" evidence="6">
    <location>
        <begin position="434"/>
        <end position="454"/>
    </location>
</feature>
<reference evidence="8 9" key="1">
    <citation type="submission" date="2024-07" db="EMBL/GenBank/DDBJ databases">
        <title>Section-level genome sequencing and comparative genomics of Aspergillus sections Usti and Cavernicolus.</title>
        <authorList>
            <consortium name="Lawrence Berkeley National Laboratory"/>
            <person name="Nybo J.L."/>
            <person name="Vesth T.C."/>
            <person name="Theobald S."/>
            <person name="Frisvad J.C."/>
            <person name="Larsen T.O."/>
            <person name="Kjaerboelling I."/>
            <person name="Rothschild-Mancinelli K."/>
            <person name="Lyhne E.K."/>
            <person name="Kogle M.E."/>
            <person name="Barry K."/>
            <person name="Clum A."/>
            <person name="Na H."/>
            <person name="Ledsgaard L."/>
            <person name="Lin J."/>
            <person name="Lipzen A."/>
            <person name="Kuo A."/>
            <person name="Riley R."/>
            <person name="Mondo S."/>
            <person name="Labutti K."/>
            <person name="Haridas S."/>
            <person name="Pangalinan J."/>
            <person name="Salamov A.A."/>
            <person name="Simmons B.A."/>
            <person name="Magnuson J.K."/>
            <person name="Chen J."/>
            <person name="Drula E."/>
            <person name="Henrissat B."/>
            <person name="Wiebenga A."/>
            <person name="Lubbers R.J."/>
            <person name="Gomes A.C."/>
            <person name="Makela M.R."/>
            <person name="Stajich J."/>
            <person name="Grigoriev I.V."/>
            <person name="Mortensen U.H."/>
            <person name="De Vries R.P."/>
            <person name="Baker S.E."/>
            <person name="Andersen M.R."/>
        </authorList>
    </citation>
    <scope>NUCLEOTIDE SEQUENCE [LARGE SCALE GENOMIC DNA]</scope>
    <source>
        <strain evidence="8 9">CBS 209.92</strain>
    </source>
</reference>
<dbReference type="SUPFAM" id="SSF103473">
    <property type="entry name" value="MFS general substrate transporter"/>
    <property type="match status" value="1"/>
</dbReference>
<feature type="transmembrane region" description="Helical" evidence="6">
    <location>
        <begin position="404"/>
        <end position="422"/>
    </location>
</feature>
<evidence type="ECO:0000259" key="7">
    <source>
        <dbReference type="PROSITE" id="PS50850"/>
    </source>
</evidence>
<proteinExistence type="inferred from homology"/>
<dbReference type="Proteomes" id="UP001610563">
    <property type="component" value="Unassembled WGS sequence"/>
</dbReference>
<feature type="transmembrane region" description="Helical" evidence="6">
    <location>
        <begin position="269"/>
        <end position="291"/>
    </location>
</feature>
<comment type="subcellular location">
    <subcellularLocation>
        <location evidence="1">Membrane</location>
        <topology evidence="1">Multi-pass membrane protein</topology>
    </subcellularLocation>
</comment>
<evidence type="ECO:0000313" key="8">
    <source>
        <dbReference type="EMBL" id="KAL2782757.1"/>
    </source>
</evidence>
<dbReference type="InterPro" id="IPR005829">
    <property type="entry name" value="Sugar_transporter_CS"/>
</dbReference>
<evidence type="ECO:0000256" key="1">
    <source>
        <dbReference type="ARBA" id="ARBA00004141"/>
    </source>
</evidence>
<dbReference type="PROSITE" id="PS00216">
    <property type="entry name" value="SUGAR_TRANSPORT_1"/>
    <property type="match status" value="2"/>
</dbReference>
<feature type="transmembrane region" description="Helical" evidence="6">
    <location>
        <begin position="17"/>
        <end position="38"/>
    </location>
</feature>
<evidence type="ECO:0000256" key="3">
    <source>
        <dbReference type="ARBA" id="ARBA00022692"/>
    </source>
</evidence>
<feature type="transmembrane region" description="Helical" evidence="6">
    <location>
        <begin position="336"/>
        <end position="358"/>
    </location>
</feature>
<sequence length="518" mass="57584">MAKYTPDWIHNKGLRSLYFVLPIVILSSSYQGFDGMIMNGLQLLPGWQEQFGHPRGPVLGLLNSIQTVGAVVALPFIGPVLDRFGRRKAIAFGASWTLLGAALQGSAHQIPQFVIARFLIGFGLAFPVVGSPLLLAELAFPKHRGTVLSYFPTAWYTGSIIAAWTTFGTRHINNSWSWRVPGLLQAAPALIQIFLIALVPESPRWLISHGRGAEAKDFLIKYHANGDASSPVVDLEYTQIKEAILQDQEYKKKGHWKDLFKTAANRRRIIITTLCGLFLEISGNGLVQYYLHSVLLSIGITSVATQTTINGCLAIYNFVIAVGASFFVERIGRRKLFIISTAGMFFAFILWTTFAALYSTRGGTNWAIGVLVAIFLSNGAYDIGWTPLWGYPAELLPFEIRARGVAYMTGVMHISGFFSTFVNPVGLENIGWRYYIVYIVYTGLELLAVWYFFVETRGYTLEEIWTIFDTPGLTWKQRRNMKAPGTLQGPIVEAEATVQKDTPVVAVSEKSERSTIDN</sequence>
<feature type="transmembrane region" description="Helical" evidence="6">
    <location>
        <begin position="113"/>
        <end position="135"/>
    </location>
</feature>
<feature type="transmembrane region" description="Helical" evidence="6">
    <location>
        <begin position="303"/>
        <end position="324"/>
    </location>
</feature>
<feature type="transmembrane region" description="Helical" evidence="6">
    <location>
        <begin position="58"/>
        <end position="77"/>
    </location>
</feature>
<dbReference type="InterPro" id="IPR036259">
    <property type="entry name" value="MFS_trans_sf"/>
</dbReference>
<evidence type="ECO:0000256" key="6">
    <source>
        <dbReference type="SAM" id="Phobius"/>
    </source>
</evidence>
<keyword evidence="3 6" id="KW-0812">Transmembrane</keyword>
<comment type="caution">
    <text evidence="8">The sequence shown here is derived from an EMBL/GenBank/DDBJ whole genome shotgun (WGS) entry which is preliminary data.</text>
</comment>
<feature type="domain" description="Major facilitator superfamily (MFS) profile" evidence="7">
    <location>
        <begin position="20"/>
        <end position="457"/>
    </location>
</feature>
<feature type="transmembrane region" description="Helical" evidence="6">
    <location>
        <begin position="147"/>
        <end position="167"/>
    </location>
</feature>
<feature type="transmembrane region" description="Helical" evidence="6">
    <location>
        <begin position="364"/>
        <end position="383"/>
    </location>
</feature>
<dbReference type="EMBL" id="JBFTWV010000329">
    <property type="protein sequence ID" value="KAL2782757.1"/>
    <property type="molecule type" value="Genomic_DNA"/>
</dbReference>
<evidence type="ECO:0000256" key="5">
    <source>
        <dbReference type="ARBA" id="ARBA00023136"/>
    </source>
</evidence>
<evidence type="ECO:0000313" key="9">
    <source>
        <dbReference type="Proteomes" id="UP001610563"/>
    </source>
</evidence>
<dbReference type="InterPro" id="IPR005828">
    <property type="entry name" value="MFS_sugar_transport-like"/>
</dbReference>
<dbReference type="InterPro" id="IPR050360">
    <property type="entry name" value="MFS_Sugar_Transporters"/>
</dbReference>
<keyword evidence="5 6" id="KW-0472">Membrane</keyword>
<accession>A0ABR4FI26</accession>
<dbReference type="PANTHER" id="PTHR48022">
    <property type="entry name" value="PLASTIDIC GLUCOSE TRANSPORTER 4"/>
    <property type="match status" value="1"/>
</dbReference>
<organism evidence="8 9">
    <name type="scientific">Aspergillus keveii</name>
    <dbReference type="NCBI Taxonomy" id="714993"/>
    <lineage>
        <taxon>Eukaryota</taxon>
        <taxon>Fungi</taxon>
        <taxon>Dikarya</taxon>
        <taxon>Ascomycota</taxon>
        <taxon>Pezizomycotina</taxon>
        <taxon>Eurotiomycetes</taxon>
        <taxon>Eurotiomycetidae</taxon>
        <taxon>Eurotiales</taxon>
        <taxon>Aspergillaceae</taxon>
        <taxon>Aspergillus</taxon>
        <taxon>Aspergillus subgen. Nidulantes</taxon>
    </lineage>
</organism>
<dbReference type="InterPro" id="IPR020846">
    <property type="entry name" value="MFS_dom"/>
</dbReference>
<dbReference type="Gene3D" id="1.20.1250.20">
    <property type="entry name" value="MFS general substrate transporter like domains"/>
    <property type="match status" value="1"/>
</dbReference>
<evidence type="ECO:0000256" key="4">
    <source>
        <dbReference type="ARBA" id="ARBA00022989"/>
    </source>
</evidence>
<name>A0ABR4FI26_9EURO</name>